<reference evidence="2" key="1">
    <citation type="submission" date="2022-01" db="EMBL/GenBank/DDBJ databases">
        <title>Genome Sequence Resource for Two Populations of Ditylenchus destructor, the Migratory Endoparasitic Phytonematode.</title>
        <authorList>
            <person name="Zhang H."/>
            <person name="Lin R."/>
            <person name="Xie B."/>
        </authorList>
    </citation>
    <scope>NUCLEOTIDE SEQUENCE</scope>
    <source>
        <strain evidence="2">BazhouSP</strain>
    </source>
</reference>
<feature type="transmembrane region" description="Helical" evidence="1">
    <location>
        <begin position="92"/>
        <end position="112"/>
    </location>
</feature>
<dbReference type="Pfam" id="PF10318">
    <property type="entry name" value="7TM_GPCR_Srh"/>
    <property type="match status" value="1"/>
</dbReference>
<keyword evidence="1" id="KW-1133">Transmembrane helix</keyword>
<feature type="transmembrane region" description="Helical" evidence="1">
    <location>
        <begin position="41"/>
        <end position="61"/>
    </location>
</feature>
<dbReference type="EMBL" id="JAKKPZ010000504">
    <property type="protein sequence ID" value="KAI1694488.1"/>
    <property type="molecule type" value="Genomic_DNA"/>
</dbReference>
<accession>A0AAD4MM13</accession>
<comment type="caution">
    <text evidence="2">The sequence shown here is derived from an EMBL/GenBank/DDBJ whole genome shotgun (WGS) entry which is preliminary data.</text>
</comment>
<feature type="transmembrane region" description="Helical" evidence="1">
    <location>
        <begin position="195"/>
        <end position="217"/>
    </location>
</feature>
<dbReference type="InterPro" id="IPR019422">
    <property type="entry name" value="7TM_GPCR_serpentine_rcpt_Srh"/>
</dbReference>
<protein>
    <submittedName>
        <fullName evidence="2">Serpentine type 7TM GPCR chemoreceptor srh domain-containing protein</fullName>
    </submittedName>
</protein>
<keyword evidence="1" id="KW-0472">Membrane</keyword>
<evidence type="ECO:0000313" key="2">
    <source>
        <dbReference type="EMBL" id="KAI1694488.1"/>
    </source>
</evidence>
<evidence type="ECO:0000313" key="3">
    <source>
        <dbReference type="Proteomes" id="UP001201812"/>
    </source>
</evidence>
<sequence>MEDGLYSVILLVITLVSILLQCYVIFMIIRQSPASMSSYRYFLSFISVWDLLFTILLGLGLHPRLMYPASAGKVSGFFKPLGMPGAKVGLCLIVYSSVNVIGSQAYCLIYRLAVVIPYKWIREYVMMPVSKVIVQIMWHPFALAYGIPIYWYSLGGEELKSFVNTKCAYFNITPPTPGTPVLAMDYGPDVKVNSPIVYCKLVSPIVFFLVPVVYAIYAGVSGDVVGQAAGDVIFE</sequence>
<gene>
    <name evidence="2" type="ORF">DdX_20089</name>
</gene>
<organism evidence="2 3">
    <name type="scientific">Ditylenchus destructor</name>
    <dbReference type="NCBI Taxonomy" id="166010"/>
    <lineage>
        <taxon>Eukaryota</taxon>
        <taxon>Metazoa</taxon>
        <taxon>Ecdysozoa</taxon>
        <taxon>Nematoda</taxon>
        <taxon>Chromadorea</taxon>
        <taxon>Rhabditida</taxon>
        <taxon>Tylenchina</taxon>
        <taxon>Tylenchomorpha</taxon>
        <taxon>Sphaerularioidea</taxon>
        <taxon>Anguinidae</taxon>
        <taxon>Anguininae</taxon>
        <taxon>Ditylenchus</taxon>
    </lineage>
</organism>
<keyword evidence="3" id="KW-1185">Reference proteome</keyword>
<dbReference type="Proteomes" id="UP001201812">
    <property type="component" value="Unassembled WGS sequence"/>
</dbReference>
<evidence type="ECO:0000256" key="1">
    <source>
        <dbReference type="SAM" id="Phobius"/>
    </source>
</evidence>
<feature type="transmembrane region" description="Helical" evidence="1">
    <location>
        <begin position="132"/>
        <end position="152"/>
    </location>
</feature>
<name>A0AAD4MM13_9BILA</name>
<keyword evidence="1" id="KW-0812">Transmembrane</keyword>
<dbReference type="AlphaFoldDB" id="A0AAD4MM13"/>
<proteinExistence type="predicted"/>
<feature type="transmembrane region" description="Helical" evidence="1">
    <location>
        <begin position="6"/>
        <end position="29"/>
    </location>
</feature>